<comment type="caution">
    <text evidence="4">The sequence shown here is derived from an EMBL/GenBank/DDBJ whole genome shotgun (WGS) entry which is preliminary data.</text>
</comment>
<feature type="domain" description="GCN1-like HEAT repeats" evidence="3">
    <location>
        <begin position="150"/>
        <end position="270"/>
    </location>
</feature>
<proteinExistence type="predicted"/>
<organism evidence="4 5">
    <name type="scientific">Suillus fuscotomentosus</name>
    <dbReference type="NCBI Taxonomy" id="1912939"/>
    <lineage>
        <taxon>Eukaryota</taxon>
        <taxon>Fungi</taxon>
        <taxon>Dikarya</taxon>
        <taxon>Basidiomycota</taxon>
        <taxon>Agaricomycotina</taxon>
        <taxon>Agaricomycetes</taxon>
        <taxon>Agaricomycetidae</taxon>
        <taxon>Boletales</taxon>
        <taxon>Suillineae</taxon>
        <taxon>Suillaceae</taxon>
        <taxon>Suillus</taxon>
    </lineage>
</organism>
<evidence type="ECO:0000259" key="2">
    <source>
        <dbReference type="Pfam" id="PF10602"/>
    </source>
</evidence>
<reference evidence="4" key="1">
    <citation type="journal article" date="2020" name="New Phytol.">
        <title>Comparative genomics reveals dynamic genome evolution in host specialist ectomycorrhizal fungi.</title>
        <authorList>
            <person name="Lofgren L.A."/>
            <person name="Nguyen N.H."/>
            <person name="Vilgalys R."/>
            <person name="Ruytinx J."/>
            <person name="Liao H.L."/>
            <person name="Branco S."/>
            <person name="Kuo A."/>
            <person name="LaButti K."/>
            <person name="Lipzen A."/>
            <person name="Andreopoulos W."/>
            <person name="Pangilinan J."/>
            <person name="Riley R."/>
            <person name="Hundley H."/>
            <person name="Na H."/>
            <person name="Barry K."/>
            <person name="Grigoriev I.V."/>
            <person name="Stajich J.E."/>
            <person name="Kennedy P.G."/>
        </authorList>
    </citation>
    <scope>NUCLEOTIDE SEQUENCE</scope>
    <source>
        <strain evidence="4">FC203</strain>
    </source>
</reference>
<dbReference type="GeneID" id="64671941"/>
<dbReference type="PANTHER" id="PTHR23346:SF7">
    <property type="entry name" value="STALLED RIBOSOME SENSOR GCN1"/>
    <property type="match status" value="1"/>
</dbReference>
<evidence type="ECO:0000259" key="3">
    <source>
        <dbReference type="Pfam" id="PF24916"/>
    </source>
</evidence>
<dbReference type="Pfam" id="PF24916">
    <property type="entry name" value="HEAT_GCN1_fung"/>
    <property type="match status" value="1"/>
</dbReference>
<dbReference type="GO" id="GO:0006417">
    <property type="term" value="P:regulation of translation"/>
    <property type="evidence" value="ECO:0007669"/>
    <property type="project" value="TreeGrafter"/>
</dbReference>
<sequence>MKTPGLGSRIDIVLTLIRQGFFFGDNGLITENLPKAERFIEEGGDWLKTVGALLLDALSTFIATELNKRLRKSLANKKGGATATLLKQAQALVRAQLDKEAISLASVNVPELRMYVSSILSLLLEGAMCQGSRLIGSRAFEAYLDLAKCCSARLDTFHKWVGVATLRSLGIASVPEELQAEQLSSLVPHVLYRLRSLSEQTPFDAATFSYAFPLLAQVLLKGGVDAGQDDGVEALEQITLVLDIIKFHCSEFSDAAFPRTATMEHVLHAIRHQPRPSKEASSVLIDLGEAVQSNVTRDEVRVLIDGTLLQGVYVRNACLQAIQPFDLTDLDWSPQLWIACHNDDKQNARLANHAWEDNGLDVPEDFLDKAQQCLLCKTSTRKSLKAKRLFGREGEGSGHAARAVEGTIDAGMST</sequence>
<evidence type="ECO:0000256" key="1">
    <source>
        <dbReference type="ARBA" id="ARBA00022737"/>
    </source>
</evidence>
<evidence type="ECO:0000313" key="5">
    <source>
        <dbReference type="Proteomes" id="UP001195769"/>
    </source>
</evidence>
<dbReference type="GO" id="GO:0034198">
    <property type="term" value="P:cellular response to amino acid starvation"/>
    <property type="evidence" value="ECO:0007669"/>
    <property type="project" value="TreeGrafter"/>
</dbReference>
<dbReference type="EMBL" id="JABBWK010000095">
    <property type="protein sequence ID" value="KAG1893588.1"/>
    <property type="molecule type" value="Genomic_DNA"/>
</dbReference>
<evidence type="ECO:0000313" key="4">
    <source>
        <dbReference type="EMBL" id="KAG1893588.1"/>
    </source>
</evidence>
<keyword evidence="5" id="KW-1185">Reference proteome</keyword>
<dbReference type="AlphaFoldDB" id="A0AAD4DTD1"/>
<feature type="domain" description="26S proteasome regulatory subunit Rpn7 N-terminal" evidence="2">
    <location>
        <begin position="2"/>
        <end position="46"/>
    </location>
</feature>
<name>A0AAD4DTD1_9AGAM</name>
<protein>
    <submittedName>
        <fullName evidence="4">Uncharacterized protein</fullName>
    </submittedName>
</protein>
<dbReference type="GO" id="GO:0019887">
    <property type="term" value="F:protein kinase regulator activity"/>
    <property type="evidence" value="ECO:0007669"/>
    <property type="project" value="TreeGrafter"/>
</dbReference>
<dbReference type="RefSeq" id="XP_041219164.1">
    <property type="nucleotide sequence ID" value="XM_041377643.1"/>
</dbReference>
<dbReference type="GO" id="GO:0005829">
    <property type="term" value="C:cytosol"/>
    <property type="evidence" value="ECO:0007669"/>
    <property type="project" value="TreeGrafter"/>
</dbReference>
<keyword evidence="1" id="KW-0677">Repeat</keyword>
<accession>A0AAD4DTD1</accession>
<dbReference type="Proteomes" id="UP001195769">
    <property type="component" value="Unassembled WGS sequence"/>
</dbReference>
<dbReference type="InterPro" id="IPR056809">
    <property type="entry name" value="HEAT_GCN1_fung"/>
</dbReference>
<dbReference type="InterPro" id="IPR045135">
    <property type="entry name" value="Rpn7_N"/>
</dbReference>
<dbReference type="PANTHER" id="PTHR23346">
    <property type="entry name" value="TRANSLATIONAL ACTIVATOR GCN1-RELATED"/>
    <property type="match status" value="1"/>
</dbReference>
<gene>
    <name evidence="4" type="ORF">F5891DRAFT_985734</name>
</gene>
<dbReference type="Pfam" id="PF10602">
    <property type="entry name" value="RPN7"/>
    <property type="match status" value="1"/>
</dbReference>